<dbReference type="SUPFAM" id="SSF53098">
    <property type="entry name" value="Ribonuclease H-like"/>
    <property type="match status" value="1"/>
</dbReference>
<dbReference type="PROSITE" id="PS50808">
    <property type="entry name" value="ZF_BED"/>
    <property type="match status" value="1"/>
</dbReference>
<feature type="compositionally biased region" description="Basic and acidic residues" evidence="9">
    <location>
        <begin position="342"/>
        <end position="351"/>
    </location>
</feature>
<dbReference type="GO" id="GO:0008270">
    <property type="term" value="F:zinc ion binding"/>
    <property type="evidence" value="ECO:0007669"/>
    <property type="project" value="UniProtKB-KW"/>
</dbReference>
<keyword evidence="12" id="KW-1185">Reference proteome</keyword>
<protein>
    <recommendedName>
        <fullName evidence="10">BED-type domain-containing protein</fullName>
    </recommendedName>
</protein>
<dbReference type="InterPro" id="IPR036236">
    <property type="entry name" value="Znf_C2H2_sf"/>
</dbReference>
<feature type="non-terminal residue" evidence="11">
    <location>
        <position position="367"/>
    </location>
</feature>
<evidence type="ECO:0000256" key="8">
    <source>
        <dbReference type="PROSITE-ProRule" id="PRU00027"/>
    </source>
</evidence>
<dbReference type="PANTHER" id="PTHR46481:SF10">
    <property type="entry name" value="ZINC FINGER BED DOMAIN-CONTAINING PROTEIN 39"/>
    <property type="match status" value="1"/>
</dbReference>
<reference evidence="11" key="1">
    <citation type="submission" date="2021-12" db="EMBL/GenBank/DDBJ databases">
        <authorList>
            <person name="Martin H S."/>
        </authorList>
    </citation>
    <scope>NUCLEOTIDE SEQUENCE</scope>
</reference>
<dbReference type="OrthoDB" id="1607513at2759"/>
<dbReference type="GO" id="GO:0009791">
    <property type="term" value="P:post-embryonic development"/>
    <property type="evidence" value="ECO:0007669"/>
    <property type="project" value="UniProtKB-ARBA"/>
</dbReference>
<comment type="subcellular location">
    <subcellularLocation>
        <location evidence="1">Nucleus</location>
    </subcellularLocation>
</comment>
<feature type="domain" description="BED-type" evidence="10">
    <location>
        <begin position="74"/>
        <end position="125"/>
    </location>
</feature>
<evidence type="ECO:0000256" key="4">
    <source>
        <dbReference type="ARBA" id="ARBA00022833"/>
    </source>
</evidence>
<dbReference type="PANTHER" id="PTHR46481">
    <property type="entry name" value="ZINC FINGER BED DOMAIN-CONTAINING PROTEIN 4"/>
    <property type="match status" value="1"/>
</dbReference>
<evidence type="ECO:0000313" key="12">
    <source>
        <dbReference type="Proteomes" id="UP000838878"/>
    </source>
</evidence>
<evidence type="ECO:0000256" key="7">
    <source>
        <dbReference type="ARBA" id="ARBA00023242"/>
    </source>
</evidence>
<keyword evidence="4" id="KW-0862">Zinc</keyword>
<dbReference type="AlphaFoldDB" id="A0A8J9UB47"/>
<evidence type="ECO:0000259" key="10">
    <source>
        <dbReference type="PROSITE" id="PS50808"/>
    </source>
</evidence>
<evidence type="ECO:0000256" key="2">
    <source>
        <dbReference type="ARBA" id="ARBA00022723"/>
    </source>
</evidence>
<keyword evidence="7" id="KW-0539">Nucleus</keyword>
<keyword evidence="5" id="KW-0805">Transcription regulation</keyword>
<proteinExistence type="predicted"/>
<name>A0A8J9UB47_9NEOP</name>
<dbReference type="InterPro" id="IPR052035">
    <property type="entry name" value="ZnF_BED_domain_contain"/>
</dbReference>
<accession>A0A8J9UB47</accession>
<dbReference type="GO" id="GO:0005634">
    <property type="term" value="C:nucleus"/>
    <property type="evidence" value="ECO:0007669"/>
    <property type="project" value="UniProtKB-SubCell"/>
</dbReference>
<dbReference type="InterPro" id="IPR003656">
    <property type="entry name" value="Znf_BED"/>
</dbReference>
<evidence type="ECO:0000256" key="5">
    <source>
        <dbReference type="ARBA" id="ARBA00023015"/>
    </source>
</evidence>
<dbReference type="InterPro" id="IPR012337">
    <property type="entry name" value="RNaseH-like_sf"/>
</dbReference>
<evidence type="ECO:0000256" key="3">
    <source>
        <dbReference type="ARBA" id="ARBA00022771"/>
    </source>
</evidence>
<keyword evidence="3 8" id="KW-0863">Zinc-finger</keyword>
<organism evidence="11 12">
    <name type="scientific">Brenthis ino</name>
    <name type="common">lesser marbled fritillary</name>
    <dbReference type="NCBI Taxonomy" id="405034"/>
    <lineage>
        <taxon>Eukaryota</taxon>
        <taxon>Metazoa</taxon>
        <taxon>Ecdysozoa</taxon>
        <taxon>Arthropoda</taxon>
        <taxon>Hexapoda</taxon>
        <taxon>Insecta</taxon>
        <taxon>Pterygota</taxon>
        <taxon>Neoptera</taxon>
        <taxon>Endopterygota</taxon>
        <taxon>Lepidoptera</taxon>
        <taxon>Glossata</taxon>
        <taxon>Ditrysia</taxon>
        <taxon>Papilionoidea</taxon>
        <taxon>Nymphalidae</taxon>
        <taxon>Heliconiinae</taxon>
        <taxon>Argynnini</taxon>
        <taxon>Brenthis</taxon>
    </lineage>
</organism>
<evidence type="ECO:0000313" key="11">
    <source>
        <dbReference type="EMBL" id="CAH0717093.1"/>
    </source>
</evidence>
<evidence type="ECO:0000256" key="6">
    <source>
        <dbReference type="ARBA" id="ARBA00023163"/>
    </source>
</evidence>
<dbReference type="EMBL" id="OV170231">
    <property type="protein sequence ID" value="CAH0717093.1"/>
    <property type="molecule type" value="Genomic_DNA"/>
</dbReference>
<keyword evidence="2" id="KW-0479">Metal-binding</keyword>
<dbReference type="SMART" id="SM00614">
    <property type="entry name" value="ZnF_BED"/>
    <property type="match status" value="1"/>
</dbReference>
<sequence>MTGFTARLRSRMSSLRPQPASRHCDRGACVFMDLPSANHVYVIDDRIKGLLQAAYSDPYKVLQTGETSMADSEKRTSKAWLYFTDLKNNKAKCNFCSKVMSYKGGGPYNLTRHTKSQHPGVLDSVSVPPTDDSPPTAVGSTSENFTENTENFDFFYTNCMFLICSLPCRKTLTNALLRNYYNIEKDKIKKQLEKADYVAITTDGWTSKPNENYIALSVHFLDKNTELRSRMLECHVTEEMSSEKKVTISQVILISNALKREYCKFLARESLPETVRQMAQVLFDELSTRFYNIEENNILAESTLLDPRFKKHGFVNDTTYGRACSNLKQLVAYVTLQRDVENDTDAEKERQPQSPNKKTRSIWDEFD</sequence>
<dbReference type="Proteomes" id="UP000838878">
    <property type="component" value="Chromosome 11"/>
</dbReference>
<dbReference type="Pfam" id="PF02892">
    <property type="entry name" value="zf-BED"/>
    <property type="match status" value="1"/>
</dbReference>
<feature type="compositionally biased region" description="Low complexity" evidence="9">
    <location>
        <begin position="123"/>
        <end position="144"/>
    </location>
</feature>
<evidence type="ECO:0000256" key="1">
    <source>
        <dbReference type="ARBA" id="ARBA00004123"/>
    </source>
</evidence>
<feature type="region of interest" description="Disordered" evidence="9">
    <location>
        <begin position="116"/>
        <end position="144"/>
    </location>
</feature>
<dbReference type="GO" id="GO:0003677">
    <property type="term" value="F:DNA binding"/>
    <property type="evidence" value="ECO:0007669"/>
    <property type="project" value="InterPro"/>
</dbReference>
<dbReference type="SUPFAM" id="SSF57667">
    <property type="entry name" value="beta-beta-alpha zinc fingers"/>
    <property type="match status" value="1"/>
</dbReference>
<gene>
    <name evidence="11" type="ORF">BINO364_LOCUS3735</name>
</gene>
<feature type="region of interest" description="Disordered" evidence="9">
    <location>
        <begin position="342"/>
        <end position="367"/>
    </location>
</feature>
<evidence type="ECO:0000256" key="9">
    <source>
        <dbReference type="SAM" id="MobiDB-lite"/>
    </source>
</evidence>
<keyword evidence="6" id="KW-0804">Transcription</keyword>